<keyword evidence="3" id="KW-0472">Membrane</keyword>
<dbReference type="Pfam" id="PF07993">
    <property type="entry name" value="NAD_binding_4"/>
    <property type="match status" value="1"/>
</dbReference>
<dbReference type="SUPFAM" id="SSF56801">
    <property type="entry name" value="Acetyl-CoA synthetase-like"/>
    <property type="match status" value="1"/>
</dbReference>
<evidence type="ECO:0000259" key="5">
    <source>
        <dbReference type="Pfam" id="PF07993"/>
    </source>
</evidence>
<reference evidence="6" key="1">
    <citation type="submission" date="2020-05" db="EMBL/GenBank/DDBJ databases">
        <title>Mycena genomes resolve the evolution of fungal bioluminescence.</title>
        <authorList>
            <person name="Tsai I.J."/>
        </authorList>
    </citation>
    <scope>NUCLEOTIDE SEQUENCE</scope>
    <source>
        <strain evidence="6">CCC161011</strain>
    </source>
</reference>
<evidence type="ECO:0000313" key="7">
    <source>
        <dbReference type="Proteomes" id="UP000620124"/>
    </source>
</evidence>
<dbReference type="Pfam" id="PF00501">
    <property type="entry name" value="AMP-binding"/>
    <property type="match status" value="1"/>
</dbReference>
<dbReference type="InterPro" id="IPR036291">
    <property type="entry name" value="NAD(P)-bd_dom_sf"/>
</dbReference>
<keyword evidence="1" id="KW-0596">Phosphopantetheine</keyword>
<feature type="domain" description="Thioester reductase (TE)" evidence="5">
    <location>
        <begin position="698"/>
        <end position="925"/>
    </location>
</feature>
<dbReference type="InterPro" id="IPR020845">
    <property type="entry name" value="AMP-binding_CS"/>
</dbReference>
<dbReference type="EMBL" id="JACAZI010000015">
    <property type="protein sequence ID" value="KAF7343921.1"/>
    <property type="molecule type" value="Genomic_DNA"/>
</dbReference>
<name>A0A8H6XNY9_9AGAR</name>
<dbReference type="InterPro" id="IPR051414">
    <property type="entry name" value="Adenylate-forming_Reductase"/>
</dbReference>
<dbReference type="Gene3D" id="3.40.50.12780">
    <property type="entry name" value="N-terminal domain of ligase-like"/>
    <property type="match status" value="1"/>
</dbReference>
<dbReference type="Gene3D" id="3.40.50.720">
    <property type="entry name" value="NAD(P)-binding Rossmann-like Domain"/>
    <property type="match status" value="1"/>
</dbReference>
<keyword evidence="3" id="KW-0812">Transmembrane</keyword>
<accession>A0A8H6XNY9</accession>
<dbReference type="Pfam" id="PF23562">
    <property type="entry name" value="AMP-binding_C_3"/>
    <property type="match status" value="1"/>
</dbReference>
<dbReference type="OrthoDB" id="429813at2759"/>
<dbReference type="InterPro" id="IPR000873">
    <property type="entry name" value="AMP-dep_synth/lig_dom"/>
</dbReference>
<dbReference type="PROSITE" id="PS00455">
    <property type="entry name" value="AMP_BINDING"/>
    <property type="match status" value="1"/>
</dbReference>
<sequence>MSCAYPSATTPMLIPEVIAWNAENHPADPCYLFAPTDPSAPVVTVTQLEFSRATQRVAHFLRPNREGPDGEVVAVIALSDTLLYLAILAGLITANCVPFPISPRNSPAAVVNLLRKTSCHRIVSTCVTLDALLVGVKEELGHVDPDFTLKIEEVPSLSQVYPNLGDEKPDRAFDPYPASANRPALDDVCLYLHSSGSTGLPKAIPETHRVLWQWTTLEAFRDIRDRIAHPLAGMPIPAFHMSGIHALFIHPVYGRIPIGLFPPTASSPETLPMFPSPENVIEHSRRTGCRVMMILPAFVVAWAQSPETVDYLTTLDLVGFSGGSLPERLGNSLVEAGVNLRDLYGATEFGAVTSVVPLEGDERDWDWVRFADEVTLQWDPQGDGTFECQLLTSEKHTLSVENMKDVKGYATSDLWINHPEKRHLWKMVGRIDDVIVHTSGEKTVPAPMEDIVLSSPIVSGVVMFGWEREQTGILIETIPSLKIDVHNSVEVIEMRNKIWPIVEEANQIAPAFSRIFKEMIIFTASDKPMPRTGKGTVMRKATLKIYSPEIDALYNIVGEKTSVDHGKMPENWEALPIQNWLLELAADLTDSSVISLDGDLFHQGFDSLSATFFRLRILGAIRSSKDPAVQKAAPVITQNLVYSHPTISHLSVFLAGLISGVSEDALDSEQLIQSLVTKHTSELMAPVPFAGDLQIVLLTGSTGNLGSQILASLLQDDRVVRVYALNRPSTSGYTTEGSSFVQRHTATFRNRGLDPALLNSPKLHFVQCETEKKCLGLSTIAYDEIRNSVTLIIHNAWKLDFNLSLTSFESHIFGTRHLVDLALSSPRSPRFLFTSSIASAISWDPARGPCPEEILSETGINAAATGYGQSKYVAEQILARSGLRACSLRIGQICGSLPTGAWATSDWVPLLVKTSLTLGCLPLADGLVSWIDFEDVTNAIKDVAFATTTESTVYNLVHPRPVSWNFVVIALRDAISKQKNRSAELQLVPFVNWFAQLETAAVGADAKTIPGIKLMDFFRYLAKASVTSSADSEFSGINFSTEKIQIVSPTVRDTQPIGIKHVEAWVFYWIAAGFI</sequence>
<feature type="transmembrane region" description="Helical" evidence="3">
    <location>
        <begin position="72"/>
        <end position="94"/>
    </location>
</feature>
<evidence type="ECO:0000259" key="4">
    <source>
        <dbReference type="Pfam" id="PF00501"/>
    </source>
</evidence>
<comment type="caution">
    <text evidence="6">The sequence shown here is derived from an EMBL/GenBank/DDBJ whole genome shotgun (WGS) entry which is preliminary data.</text>
</comment>
<dbReference type="InterPro" id="IPR013120">
    <property type="entry name" value="FAR_NAD-bd"/>
</dbReference>
<evidence type="ECO:0000313" key="6">
    <source>
        <dbReference type="EMBL" id="KAF7343921.1"/>
    </source>
</evidence>
<dbReference type="InterPro" id="IPR042099">
    <property type="entry name" value="ANL_N_sf"/>
</dbReference>
<keyword evidence="2" id="KW-0597">Phosphoprotein</keyword>
<keyword evidence="7" id="KW-1185">Reference proteome</keyword>
<dbReference type="PANTHER" id="PTHR43439:SF2">
    <property type="entry name" value="ENZYME, PUTATIVE (JCVI)-RELATED"/>
    <property type="match status" value="1"/>
</dbReference>
<keyword evidence="3" id="KW-1133">Transmembrane helix</keyword>
<evidence type="ECO:0000256" key="1">
    <source>
        <dbReference type="ARBA" id="ARBA00022450"/>
    </source>
</evidence>
<dbReference type="AlphaFoldDB" id="A0A8H6XNY9"/>
<proteinExistence type="predicted"/>
<gene>
    <name evidence="6" type="ORF">MVEN_01680800</name>
</gene>
<dbReference type="PANTHER" id="PTHR43439">
    <property type="entry name" value="PHENYLACETATE-COENZYME A LIGASE"/>
    <property type="match status" value="1"/>
</dbReference>
<evidence type="ECO:0000256" key="3">
    <source>
        <dbReference type="SAM" id="Phobius"/>
    </source>
</evidence>
<protein>
    <submittedName>
        <fullName evidence="6">General substrate transporter</fullName>
    </submittedName>
</protein>
<organism evidence="6 7">
    <name type="scientific">Mycena venus</name>
    <dbReference type="NCBI Taxonomy" id="2733690"/>
    <lineage>
        <taxon>Eukaryota</taxon>
        <taxon>Fungi</taxon>
        <taxon>Dikarya</taxon>
        <taxon>Basidiomycota</taxon>
        <taxon>Agaricomycotina</taxon>
        <taxon>Agaricomycetes</taxon>
        <taxon>Agaricomycetidae</taxon>
        <taxon>Agaricales</taxon>
        <taxon>Marasmiineae</taxon>
        <taxon>Mycenaceae</taxon>
        <taxon>Mycena</taxon>
    </lineage>
</organism>
<evidence type="ECO:0000256" key="2">
    <source>
        <dbReference type="ARBA" id="ARBA00022553"/>
    </source>
</evidence>
<dbReference type="Proteomes" id="UP000620124">
    <property type="component" value="Unassembled WGS sequence"/>
</dbReference>
<dbReference type="SUPFAM" id="SSF51735">
    <property type="entry name" value="NAD(P)-binding Rossmann-fold domains"/>
    <property type="match status" value="1"/>
</dbReference>
<feature type="domain" description="AMP-dependent synthetase/ligase" evidence="4">
    <location>
        <begin position="20"/>
        <end position="361"/>
    </location>
</feature>